<dbReference type="EMBL" id="ACUO01000022">
    <property type="protein sequence ID" value="EGN66674.1"/>
    <property type="molecule type" value="Genomic_DNA"/>
</dbReference>
<dbReference type="HOGENOM" id="CLU_023194_9_0_0"/>
<dbReference type="InterPro" id="IPR000683">
    <property type="entry name" value="Gfo/Idh/MocA-like_OxRdtase_N"/>
</dbReference>
<organism evidence="3 4">
    <name type="scientific">Fusobacterium animalis 11_3_2</name>
    <dbReference type="NCBI Taxonomy" id="457403"/>
    <lineage>
        <taxon>Bacteria</taxon>
        <taxon>Fusobacteriati</taxon>
        <taxon>Fusobacteriota</taxon>
        <taxon>Fusobacteriia</taxon>
        <taxon>Fusobacteriales</taxon>
        <taxon>Fusobacteriaceae</taxon>
        <taxon>Fusobacterium</taxon>
    </lineage>
</organism>
<dbReference type="SUPFAM" id="SSF55347">
    <property type="entry name" value="Glyceraldehyde-3-phosphate dehydrogenase-like, C-terminal domain"/>
    <property type="match status" value="1"/>
</dbReference>
<dbReference type="PATRIC" id="fig|457403.8.peg.1661"/>
<dbReference type="Pfam" id="PF22725">
    <property type="entry name" value="GFO_IDH_MocA_C3"/>
    <property type="match status" value="1"/>
</dbReference>
<evidence type="ECO:0000259" key="1">
    <source>
        <dbReference type="Pfam" id="PF01408"/>
    </source>
</evidence>
<evidence type="ECO:0000313" key="4">
    <source>
        <dbReference type="Proteomes" id="UP000004160"/>
    </source>
</evidence>
<dbReference type="Gene3D" id="3.40.50.720">
    <property type="entry name" value="NAD(P)-binding Rossmann-like Domain"/>
    <property type="match status" value="1"/>
</dbReference>
<comment type="caution">
    <text evidence="3">The sequence shown here is derived from an EMBL/GenBank/DDBJ whole genome shotgun (WGS) entry which is preliminary data.</text>
</comment>
<dbReference type="PANTHER" id="PTHR43377:SF1">
    <property type="entry name" value="BILIVERDIN REDUCTASE A"/>
    <property type="match status" value="1"/>
</dbReference>
<dbReference type="SUPFAM" id="SSF51735">
    <property type="entry name" value="NAD(P)-binding Rossmann-fold domains"/>
    <property type="match status" value="1"/>
</dbReference>
<dbReference type="GO" id="GO:0000166">
    <property type="term" value="F:nucleotide binding"/>
    <property type="evidence" value="ECO:0007669"/>
    <property type="project" value="InterPro"/>
</dbReference>
<dbReference type="Pfam" id="PF01408">
    <property type="entry name" value="GFO_IDH_MocA"/>
    <property type="match status" value="1"/>
</dbReference>
<dbReference type="Proteomes" id="UP000004160">
    <property type="component" value="Unassembled WGS sequence"/>
</dbReference>
<feature type="domain" description="GFO/IDH/MocA-like oxidoreductase" evidence="2">
    <location>
        <begin position="164"/>
        <end position="247"/>
    </location>
</feature>
<dbReference type="RefSeq" id="WP_008693652.1">
    <property type="nucleotide sequence ID" value="NZ_GL945393.1"/>
</dbReference>
<evidence type="ECO:0000313" key="3">
    <source>
        <dbReference type="EMBL" id="EGN66674.1"/>
    </source>
</evidence>
<keyword evidence="4" id="KW-1185">Reference proteome</keyword>
<gene>
    <name evidence="3" type="ORF">HMPREF0401_01643</name>
</gene>
<feature type="domain" description="Gfo/Idh/MocA-like oxidoreductase N-terminal" evidence="1">
    <location>
        <begin position="3"/>
        <end position="134"/>
    </location>
</feature>
<dbReference type="InterPro" id="IPR051450">
    <property type="entry name" value="Gfo/Idh/MocA_Oxidoreductases"/>
</dbReference>
<dbReference type="Gene3D" id="3.30.360.10">
    <property type="entry name" value="Dihydrodipicolinate Reductase, domain 2"/>
    <property type="match status" value="1"/>
</dbReference>
<accession>F7L1C2</accession>
<dbReference type="InterPro" id="IPR036291">
    <property type="entry name" value="NAD(P)-bd_dom_sf"/>
</dbReference>
<dbReference type="AlphaFoldDB" id="F7L1C2"/>
<dbReference type="InterPro" id="IPR055170">
    <property type="entry name" value="GFO_IDH_MocA-like_dom"/>
</dbReference>
<name>F7L1C2_9FUSO</name>
<reference evidence="3" key="1">
    <citation type="submission" date="2011-05" db="EMBL/GenBank/DDBJ databases">
        <title>The Genome Sequence of Fusobacterium sp. 11_3_2.</title>
        <authorList>
            <consortium name="The Broad Institute Genome Sequencing Platform"/>
            <person name="Earl A."/>
            <person name="Ward D."/>
            <person name="Feldgarden M."/>
            <person name="Gevers D."/>
            <person name="Sibley C.D."/>
            <person name="White A.P."/>
            <person name="Crowley S."/>
            <person name="Surette M."/>
            <person name="Strauss J.C."/>
            <person name="Ambrose C.E."/>
            <person name="Allen-Vercoe E."/>
            <person name="Young S.K."/>
            <person name="Zeng Q."/>
            <person name="Gargeya S."/>
            <person name="Fitzgerald M."/>
            <person name="Haas B."/>
            <person name="Abouelleil A."/>
            <person name="Alvarado L."/>
            <person name="Arachchi H.M."/>
            <person name="Berlin A."/>
            <person name="Brown A."/>
            <person name="Chapman S.B."/>
            <person name="Chen Z."/>
            <person name="Dunbar C."/>
            <person name="Freedman E."/>
            <person name="Gearin G."/>
            <person name="Gellesch M."/>
            <person name="Goldberg J."/>
            <person name="Griggs A."/>
            <person name="Gujja S."/>
            <person name="Heiman D."/>
            <person name="Howarth C."/>
            <person name="Larson L."/>
            <person name="Lui A."/>
            <person name="MacDonald P.J.P."/>
            <person name="Mehta T."/>
            <person name="Montmayeur A."/>
            <person name="Murphy C."/>
            <person name="Neiman D."/>
            <person name="Pearson M."/>
            <person name="Priest M."/>
            <person name="Roberts A."/>
            <person name="Saif S."/>
            <person name="Shea T."/>
            <person name="Shenoy N."/>
            <person name="Sisk P."/>
            <person name="Stolte C."/>
            <person name="Sykes S."/>
            <person name="Wortman J."/>
            <person name="Nusbaum C."/>
            <person name="Birren B."/>
        </authorList>
    </citation>
    <scope>NUCLEOTIDE SEQUENCE [LARGE SCALE GENOMIC DNA]</scope>
    <source>
        <strain evidence="3">11_3_2</strain>
    </source>
</reference>
<dbReference type="PANTHER" id="PTHR43377">
    <property type="entry name" value="BILIVERDIN REDUCTASE A"/>
    <property type="match status" value="1"/>
</dbReference>
<evidence type="ECO:0000259" key="2">
    <source>
        <dbReference type="Pfam" id="PF22725"/>
    </source>
</evidence>
<proteinExistence type="predicted"/>
<protein>
    <submittedName>
        <fullName evidence="3">Oxidoreductase family, NAD-binding Rossmann fold protein</fullName>
    </submittedName>
</protein>
<sequence length="335" mass="38066">MYRVGVIGLGQIAYNIDKDPNRKIIWSHIKAYQSIEKCKISAICDINLSTVQVIQKECNIKNGYIDYNEMLNENKFDIVSICTPIQTHFEIVKKCIETGVKAIFCEKTLSYSLEEAEEMLRLCKENNVIFGVNYILRWDILNKRIKELLKNNIIGKIYTMVGYGATALHTSTSHLIDLIVYFADSEVEWVIGETQKDFIRNVHGVEDFGGIGTIKFKSGIFGFIKGTSTSPFKYMLELDILGENGRIKLYNNGLSYDVYQYSKNSNTAGANYEDLILIETHNKNNKNERMIDAILDIINCIGTGSQPLSNIYTALESIKIIEGIKKSDKNNLINF</sequence>